<sequence>MDADIFREMFPQDYMKRFLEKNVRIDGRQFKQARQIVIEFGEGFTNYQYADCFISVKHIIREIELKEVDLNQCIKLSINMDNQEDLSNLDKARIEKHYLNQIQDIVIQIVDPQRLRTQNDKVSQIELFIRVAGADGSLLSHLINCVSFSLQQIKQFDSKMSIIYKEIKCSTFGVFEDKILVDPSDFEEKNSSIITVISFLDDEQFIFKKYDGKSLNYNQIQQIIQSF</sequence>
<keyword evidence="2" id="KW-1185">Reference proteome</keyword>
<comment type="caution">
    <text evidence="1">The sequence shown here is derived from an EMBL/GenBank/DDBJ whole genome shotgun (WGS) entry which is preliminary data.</text>
</comment>
<dbReference type="GO" id="GO:0000177">
    <property type="term" value="C:cytoplasmic exosome (RNase complex)"/>
    <property type="evidence" value="ECO:0007669"/>
    <property type="project" value="TreeGrafter"/>
</dbReference>
<protein>
    <submittedName>
        <fullName evidence="1">Uncharacterized protein</fullName>
    </submittedName>
</protein>
<dbReference type="InterPro" id="IPR050590">
    <property type="entry name" value="Exosome_comp_Rrp42_subfam"/>
</dbReference>
<reference evidence="1" key="1">
    <citation type="submission" date="2021-01" db="EMBL/GenBank/DDBJ databases">
        <authorList>
            <consortium name="Genoscope - CEA"/>
            <person name="William W."/>
        </authorList>
    </citation>
    <scope>NUCLEOTIDE SEQUENCE</scope>
</reference>
<dbReference type="PANTHER" id="PTHR11097">
    <property type="entry name" value="EXOSOME COMPLEX EXONUCLEASE RIBOSOMAL RNA PROCESSING PROTEIN"/>
    <property type="match status" value="1"/>
</dbReference>
<dbReference type="GO" id="GO:0035925">
    <property type="term" value="F:mRNA 3'-UTR AU-rich region binding"/>
    <property type="evidence" value="ECO:0007669"/>
    <property type="project" value="TreeGrafter"/>
</dbReference>
<name>A0A8S1SUX0_9CILI</name>
<dbReference type="GO" id="GO:0071035">
    <property type="term" value="P:nuclear polyadenylation-dependent rRNA catabolic process"/>
    <property type="evidence" value="ECO:0007669"/>
    <property type="project" value="TreeGrafter"/>
</dbReference>
<dbReference type="GO" id="GO:0000176">
    <property type="term" value="C:nuclear exosome (RNase complex)"/>
    <property type="evidence" value="ECO:0007669"/>
    <property type="project" value="TreeGrafter"/>
</dbReference>
<dbReference type="AlphaFoldDB" id="A0A8S1SUX0"/>
<dbReference type="EMBL" id="CAJJDO010000013">
    <property type="protein sequence ID" value="CAD8144735.1"/>
    <property type="molecule type" value="Genomic_DNA"/>
</dbReference>
<dbReference type="PANTHER" id="PTHR11097:SF14">
    <property type="entry name" value="EXOSOME COMPLEX COMPONENT RRP45"/>
    <property type="match status" value="1"/>
</dbReference>
<gene>
    <name evidence="1" type="ORF">PPENT_87.1.T0130374</name>
</gene>
<dbReference type="GO" id="GO:0034476">
    <property type="term" value="P:U5 snRNA 3'-end processing"/>
    <property type="evidence" value="ECO:0007669"/>
    <property type="project" value="TreeGrafter"/>
</dbReference>
<dbReference type="GO" id="GO:0034473">
    <property type="term" value="P:U1 snRNA 3'-end processing"/>
    <property type="evidence" value="ECO:0007669"/>
    <property type="project" value="TreeGrafter"/>
</dbReference>
<organism evidence="1 2">
    <name type="scientific">Paramecium pentaurelia</name>
    <dbReference type="NCBI Taxonomy" id="43138"/>
    <lineage>
        <taxon>Eukaryota</taxon>
        <taxon>Sar</taxon>
        <taxon>Alveolata</taxon>
        <taxon>Ciliophora</taxon>
        <taxon>Intramacronucleata</taxon>
        <taxon>Oligohymenophorea</taxon>
        <taxon>Peniculida</taxon>
        <taxon>Parameciidae</taxon>
        <taxon>Paramecium</taxon>
    </lineage>
</organism>
<dbReference type="GO" id="GO:0034475">
    <property type="term" value="P:U4 snRNA 3'-end processing"/>
    <property type="evidence" value="ECO:0007669"/>
    <property type="project" value="TreeGrafter"/>
</dbReference>
<accession>A0A8S1SUX0</accession>
<dbReference type="Proteomes" id="UP000689195">
    <property type="component" value="Unassembled WGS sequence"/>
</dbReference>
<dbReference type="GO" id="GO:0071028">
    <property type="term" value="P:nuclear mRNA surveillance"/>
    <property type="evidence" value="ECO:0007669"/>
    <property type="project" value="TreeGrafter"/>
</dbReference>
<evidence type="ECO:0000313" key="1">
    <source>
        <dbReference type="EMBL" id="CAD8144735.1"/>
    </source>
</evidence>
<dbReference type="GO" id="GO:0071038">
    <property type="term" value="P:TRAMP-dependent tRNA surveillance pathway"/>
    <property type="evidence" value="ECO:0007669"/>
    <property type="project" value="TreeGrafter"/>
</dbReference>
<evidence type="ECO:0000313" key="2">
    <source>
        <dbReference type="Proteomes" id="UP000689195"/>
    </source>
</evidence>
<dbReference type="GO" id="GO:0000467">
    <property type="term" value="P:exonucleolytic trimming to generate mature 3'-end of 5.8S rRNA from tricistronic rRNA transcript (SSU-rRNA, 5.8S rRNA, LSU-rRNA)"/>
    <property type="evidence" value="ECO:0007669"/>
    <property type="project" value="TreeGrafter"/>
</dbReference>
<proteinExistence type="predicted"/>
<dbReference type="OrthoDB" id="45882at2759"/>
<dbReference type="GO" id="GO:0016075">
    <property type="term" value="P:rRNA catabolic process"/>
    <property type="evidence" value="ECO:0007669"/>
    <property type="project" value="TreeGrafter"/>
</dbReference>